<dbReference type="RefSeq" id="XP_045286637.1">
    <property type="nucleotide sequence ID" value="XM_045432521.1"/>
</dbReference>
<dbReference type="GeneID" id="69038488"/>
<dbReference type="EMBL" id="GG663369">
    <property type="protein sequence ID" value="EEH06156.1"/>
    <property type="molecule type" value="Genomic_DNA"/>
</dbReference>
<gene>
    <name evidence="1" type="ORF">HCBG_05472</name>
</gene>
<dbReference type="Proteomes" id="UP000001631">
    <property type="component" value="Unassembled WGS sequence"/>
</dbReference>
<sequence length="196" mass="22374">MVTFDVIHGIRVGENHWAQILAVRVVNASPSYPIATEGITTAVARLYDPLYFDHTDDGVDPFLLAKYHIIHELPTDESSSHIVRLVLIECIPGSSTQELRSRGFSQPEREQIIKYIIEAESNIYTKHVFLRDLTPKKCLDCAGSRVLEYKNIKTLRFDGRKPPIAPQTHAAATIDGRRWKILRFREAMQLNRPNKP</sequence>
<protein>
    <submittedName>
        <fullName evidence="1">Uncharacterized protein</fullName>
    </submittedName>
</protein>
<accession>C0NR42</accession>
<evidence type="ECO:0000313" key="1">
    <source>
        <dbReference type="EMBL" id="EEH06156.1"/>
    </source>
</evidence>
<dbReference type="VEuPathDB" id="FungiDB:I7I50_02441"/>
<organism evidence="1 2">
    <name type="scientific">Ajellomyces capsulatus (strain G186AR / H82 / ATCC MYA-2454 / RMSCC 2432)</name>
    <name type="common">Darling's disease fungus</name>
    <name type="synonym">Histoplasma capsulatum</name>
    <dbReference type="NCBI Taxonomy" id="447093"/>
    <lineage>
        <taxon>Eukaryota</taxon>
        <taxon>Fungi</taxon>
        <taxon>Dikarya</taxon>
        <taxon>Ascomycota</taxon>
        <taxon>Pezizomycotina</taxon>
        <taxon>Eurotiomycetes</taxon>
        <taxon>Eurotiomycetidae</taxon>
        <taxon>Onygenales</taxon>
        <taxon>Ajellomycetaceae</taxon>
        <taxon>Histoplasma</taxon>
    </lineage>
</organism>
<dbReference type="InParanoid" id="C0NR42"/>
<reference evidence="1" key="1">
    <citation type="submission" date="2009-02" db="EMBL/GenBank/DDBJ databases">
        <title>The Genome Sequence of Ajellomyces capsulatus strain G186AR.</title>
        <authorList>
            <consortium name="The Broad Institute Genome Sequencing Platform"/>
            <person name="Champion M."/>
            <person name="Cuomo C."/>
            <person name="Ma L.-J."/>
            <person name="Henn M.R."/>
            <person name="Sil A."/>
            <person name="Goldman B."/>
            <person name="Young S.K."/>
            <person name="Kodira C.D."/>
            <person name="Zeng Q."/>
            <person name="Koehrsen M."/>
            <person name="Alvarado L."/>
            <person name="Berlin A."/>
            <person name="Borenstein D."/>
            <person name="Chen Z."/>
            <person name="Engels R."/>
            <person name="Freedman E."/>
            <person name="Gellesch M."/>
            <person name="Goldberg J."/>
            <person name="Griggs A."/>
            <person name="Gujja S."/>
            <person name="Heiman D."/>
            <person name="Hepburn T."/>
            <person name="Howarth C."/>
            <person name="Jen D."/>
            <person name="Larson L."/>
            <person name="Lewis B."/>
            <person name="Mehta T."/>
            <person name="Park D."/>
            <person name="Pearson M."/>
            <person name="Roberts A."/>
            <person name="Saif S."/>
            <person name="Shea T."/>
            <person name="Shenoy N."/>
            <person name="Sisk P."/>
            <person name="Stolte C."/>
            <person name="Sykes S."/>
            <person name="Walk T."/>
            <person name="White J."/>
            <person name="Yandava C."/>
            <person name="Klein B."/>
            <person name="McEwen J.G."/>
            <person name="Puccia R."/>
            <person name="Goldman G.H."/>
            <person name="Felipe M.S."/>
            <person name="Nino-Vega G."/>
            <person name="San-Blas G."/>
            <person name="Taylor J."/>
            <person name="Mendoza L."/>
            <person name="Galagan J."/>
            <person name="Nusbaum C."/>
            <person name="Birren B."/>
        </authorList>
    </citation>
    <scope>NUCLEOTIDE SEQUENCE</scope>
    <source>
        <strain evidence="1">G186AR</strain>
    </source>
</reference>
<keyword evidence="2" id="KW-1185">Reference proteome</keyword>
<proteinExistence type="predicted"/>
<dbReference type="AlphaFoldDB" id="C0NR42"/>
<dbReference type="HOGENOM" id="CLU_1389860_0_0_1"/>
<name>C0NR42_AJECG</name>
<evidence type="ECO:0000313" key="2">
    <source>
        <dbReference type="Proteomes" id="UP000001631"/>
    </source>
</evidence>